<name>A0A158FVM1_9BURK</name>
<dbReference type="EMBL" id="FCNW02000004">
    <property type="protein sequence ID" value="SAL23683.1"/>
    <property type="molecule type" value="Genomic_DNA"/>
</dbReference>
<dbReference type="AlphaFoldDB" id="A0A158FVM1"/>
<keyword evidence="1" id="KW-1133">Transmembrane helix</keyword>
<evidence type="ECO:0000313" key="3">
    <source>
        <dbReference type="Proteomes" id="UP000054977"/>
    </source>
</evidence>
<sequence>MTLVDWIFLAVAVALILFISVGFTAHFRLRKAEPSASSPPLTAPPPARRSTIAGAEASIFSAVDETLQKMRSANIAFNSPSPLNVDDRGKVELRLDLHLPPATLVKMISARGVVEYATVRVSNRMTAHLSGFQFDITATTPETQALSEQEPTIWIWVVRPTTVGECDLDLDLRATIDVDGTKEERTIETFSRTIQVTVTHRQRVSKFAKEHWKWLFGTLLIPFAGWLWKLYH</sequence>
<protein>
    <submittedName>
        <fullName evidence="2">Uncharacterized protein</fullName>
    </submittedName>
</protein>
<keyword evidence="3" id="KW-1185">Reference proteome</keyword>
<dbReference type="RefSeq" id="WP_125474076.1">
    <property type="nucleotide sequence ID" value="NZ_FCNW02000004.1"/>
</dbReference>
<comment type="caution">
    <text evidence="2">The sequence shown here is derived from an EMBL/GenBank/DDBJ whole genome shotgun (WGS) entry which is preliminary data.</text>
</comment>
<keyword evidence="1" id="KW-0472">Membrane</keyword>
<feature type="transmembrane region" description="Helical" evidence="1">
    <location>
        <begin position="6"/>
        <end position="27"/>
    </location>
</feature>
<feature type="transmembrane region" description="Helical" evidence="1">
    <location>
        <begin position="211"/>
        <end position="228"/>
    </location>
</feature>
<evidence type="ECO:0000313" key="2">
    <source>
        <dbReference type="EMBL" id="SAL23683.1"/>
    </source>
</evidence>
<organism evidence="2 3">
    <name type="scientific">Caballeronia humi</name>
    <dbReference type="NCBI Taxonomy" id="326474"/>
    <lineage>
        <taxon>Bacteria</taxon>
        <taxon>Pseudomonadati</taxon>
        <taxon>Pseudomonadota</taxon>
        <taxon>Betaproteobacteria</taxon>
        <taxon>Burkholderiales</taxon>
        <taxon>Burkholderiaceae</taxon>
        <taxon>Caballeronia</taxon>
    </lineage>
</organism>
<keyword evidence="1" id="KW-0812">Transmembrane</keyword>
<gene>
    <name evidence="2" type="ORF">AWB65_01273</name>
</gene>
<reference evidence="2" key="1">
    <citation type="submission" date="2016-01" db="EMBL/GenBank/DDBJ databases">
        <authorList>
            <person name="Peeters C."/>
        </authorList>
    </citation>
    <scope>NUCLEOTIDE SEQUENCE [LARGE SCALE GENOMIC DNA]</scope>
    <source>
        <strain evidence="2">LMG 22934</strain>
    </source>
</reference>
<evidence type="ECO:0000256" key="1">
    <source>
        <dbReference type="SAM" id="Phobius"/>
    </source>
</evidence>
<dbReference type="OrthoDB" id="9117749at2"/>
<dbReference type="Proteomes" id="UP000054977">
    <property type="component" value="Unassembled WGS sequence"/>
</dbReference>
<proteinExistence type="predicted"/>
<accession>A0A158FVM1</accession>